<organism evidence="1 2">
    <name type="scientific">Mesorhizobium australicum</name>
    <dbReference type="NCBI Taxonomy" id="536018"/>
    <lineage>
        <taxon>Bacteria</taxon>
        <taxon>Pseudomonadati</taxon>
        <taxon>Pseudomonadota</taxon>
        <taxon>Alphaproteobacteria</taxon>
        <taxon>Hyphomicrobiales</taxon>
        <taxon>Phyllobacteriaceae</taxon>
        <taxon>Mesorhizobium</taxon>
    </lineage>
</organism>
<gene>
    <name evidence="1" type="ORF">NKI81_28495</name>
</gene>
<dbReference type="Proteomes" id="UP001480082">
    <property type="component" value="Unassembled WGS sequence"/>
</dbReference>
<evidence type="ECO:0000313" key="1">
    <source>
        <dbReference type="EMBL" id="MER9287814.1"/>
    </source>
</evidence>
<protein>
    <submittedName>
        <fullName evidence="1">Uncharacterized protein</fullName>
    </submittedName>
</protein>
<reference evidence="1 2" key="1">
    <citation type="journal article" date="2024" name="Proc. Natl. Acad. Sci. U.S.A.">
        <title>The evolutionary genomics of adaptation to stress in wild rhizobium bacteria.</title>
        <authorList>
            <person name="Kehlet-Delgado H."/>
            <person name="Montoya A.P."/>
            <person name="Jensen K.T."/>
            <person name="Wendlandt C.E."/>
            <person name="Dexheimer C."/>
            <person name="Roberts M."/>
            <person name="Torres Martinez L."/>
            <person name="Friesen M.L."/>
            <person name="Griffitts J.S."/>
            <person name="Porter S.S."/>
        </authorList>
    </citation>
    <scope>NUCLEOTIDE SEQUENCE [LARGE SCALE GENOMIC DNA]</scope>
    <source>
        <strain evidence="1 2">M0468</strain>
    </source>
</reference>
<keyword evidence="2" id="KW-1185">Reference proteome</keyword>
<comment type="caution">
    <text evidence="1">The sequence shown here is derived from an EMBL/GenBank/DDBJ whole genome shotgun (WGS) entry which is preliminary data.</text>
</comment>
<sequence length="105" mass="11591">MTESPNFDPNSIPTPGDQHSKTVRMNQTVFQMKFGDFKDRHITGFQVGPAPKGEWVGCIFDMDDGSTVRVAIPFNYWQAFGNEYVLAMMSAGQIVQAAYGHEGAA</sequence>
<dbReference type="EMBL" id="JAMYRI010000025">
    <property type="protein sequence ID" value="MER9287814.1"/>
    <property type="molecule type" value="Genomic_DNA"/>
</dbReference>
<evidence type="ECO:0000313" key="2">
    <source>
        <dbReference type="Proteomes" id="UP001480082"/>
    </source>
</evidence>
<accession>A0ACC6T782</accession>
<name>A0ACC6T782_9HYPH</name>
<proteinExistence type="predicted"/>